<dbReference type="RefSeq" id="WP_002705315.1">
    <property type="nucleotide sequence ID" value="NZ_AGRW01000051.1"/>
</dbReference>
<name>H7EM71_9SPIR</name>
<organism evidence="1 2">
    <name type="scientific">Treponema saccharophilum DSM 2985</name>
    <dbReference type="NCBI Taxonomy" id="907348"/>
    <lineage>
        <taxon>Bacteria</taxon>
        <taxon>Pseudomonadati</taxon>
        <taxon>Spirochaetota</taxon>
        <taxon>Spirochaetia</taxon>
        <taxon>Spirochaetales</taxon>
        <taxon>Treponemataceae</taxon>
        <taxon>Treponema</taxon>
    </lineage>
</organism>
<dbReference type="OrthoDB" id="361707at2"/>
<keyword evidence="2" id="KW-1185">Reference proteome</keyword>
<comment type="caution">
    <text evidence="1">The sequence shown here is derived from an EMBL/GenBank/DDBJ whole genome shotgun (WGS) entry which is preliminary data.</text>
</comment>
<evidence type="ECO:0000313" key="1">
    <source>
        <dbReference type="EMBL" id="EIC01156.1"/>
    </source>
</evidence>
<proteinExistence type="predicted"/>
<sequence length="78" mass="9244">MKLPDILQNCENESNQSDLKDGVDYHFTEEEIKSLAKFIRRNQDSLPDELSAFRNLVESRIYNSMSIQEVKRFYSQLQ</sequence>
<dbReference type="STRING" id="907348.TresaDRAFT_0293"/>
<reference evidence="1 2" key="1">
    <citation type="submission" date="2011-09" db="EMBL/GenBank/DDBJ databases">
        <title>The draft genome of Treponema saccharophilum DSM 2985.</title>
        <authorList>
            <consortium name="US DOE Joint Genome Institute (JGI-PGF)"/>
            <person name="Lucas S."/>
            <person name="Copeland A."/>
            <person name="Lapidus A."/>
            <person name="Glavina del Rio T."/>
            <person name="Dalin E."/>
            <person name="Tice H."/>
            <person name="Bruce D."/>
            <person name="Goodwin L."/>
            <person name="Pitluck S."/>
            <person name="Peters L."/>
            <person name="Kyrpides N."/>
            <person name="Mavromatis K."/>
            <person name="Ivanova N."/>
            <person name="Markowitz V."/>
            <person name="Cheng J.-F."/>
            <person name="Hugenholtz P."/>
            <person name="Woyke T."/>
            <person name="Wu D."/>
            <person name="Gronow S."/>
            <person name="Wellnitz S."/>
            <person name="Brambilla E."/>
            <person name="Klenk H.-P."/>
            <person name="Eisen J.A."/>
        </authorList>
    </citation>
    <scope>NUCLEOTIDE SEQUENCE [LARGE SCALE GENOMIC DNA]</scope>
    <source>
        <strain evidence="1 2">DSM 2985</strain>
    </source>
</reference>
<evidence type="ECO:0000313" key="2">
    <source>
        <dbReference type="Proteomes" id="UP000003571"/>
    </source>
</evidence>
<dbReference type="EMBL" id="AGRW01000051">
    <property type="protein sequence ID" value="EIC01156.1"/>
    <property type="molecule type" value="Genomic_DNA"/>
</dbReference>
<dbReference type="PATRIC" id="fig|907348.3.peg.2048"/>
<dbReference type="eggNOG" id="ENOG50318QZ">
    <property type="taxonomic scope" value="Bacteria"/>
</dbReference>
<protein>
    <submittedName>
        <fullName evidence="1">Uncharacterized protein</fullName>
    </submittedName>
</protein>
<accession>H7EM71</accession>
<dbReference type="Proteomes" id="UP000003571">
    <property type="component" value="Unassembled WGS sequence"/>
</dbReference>
<dbReference type="AlphaFoldDB" id="H7EM71"/>
<gene>
    <name evidence="1" type="ORF">TresaDRAFT_0293</name>
</gene>